<keyword evidence="1" id="KW-1133">Transmembrane helix</keyword>
<dbReference type="Proteomes" id="UP000745577">
    <property type="component" value="Unassembled WGS sequence"/>
</dbReference>
<dbReference type="EMBL" id="JAGQLL010000062">
    <property type="protein sequence ID" value="MCA9380436.1"/>
    <property type="molecule type" value="Genomic_DNA"/>
</dbReference>
<evidence type="ECO:0000313" key="3">
    <source>
        <dbReference type="Proteomes" id="UP000745577"/>
    </source>
</evidence>
<sequence length="505" mass="57631">MTKLLKLLIFVNILIFSSILLNGNAKALSYDLKMEFEVNLMENNSAGVTQKVVLRNNSADFLSTSMSLDFPFAQVDSLKVVSEGTPLPATIENARLWIEFEDQALEFGETKQIDISYQVVNFVNVYGDIRGISWPKFNVEEEEIKYPLKIVYPVSWDDVYYSSEGVDMNVVFDTKRAIAFTDVTKPVGVYFGNFTLKQFNIQLDKTRLLEGETSLRLPLNNDFYISGVNESTNINRAEEVSTATIDVEKYILENPLGIISTQERKFDENISLSPYSRGIEKIDGIESNDPTKLYKVLLAKLRPQTEITQWSRKSISEILEQDKHSDIDYATVYSEVLKSKKIPTRILYGIVLFPDGNYHWHFWLTYLDKTEEESQWKQIDPFMEAVTGYEGYSNVTPVRIIWGQLNDSSDLSDINLDLFTITPEKFQLRNFTNPSAQSGYITSQLNDKPLTGEVSVLGASTNNLKVSNSLQYSILYIMAGTGLLIISAIIYKREFHFNLNRKSRN</sequence>
<keyword evidence="1" id="KW-0472">Membrane</keyword>
<reference evidence="2" key="1">
    <citation type="submission" date="2020-04" db="EMBL/GenBank/DDBJ databases">
        <authorList>
            <person name="Zhang T."/>
        </authorList>
    </citation>
    <scope>NUCLEOTIDE SEQUENCE</scope>
    <source>
        <strain evidence="2">HKST-UBA15</strain>
    </source>
</reference>
<proteinExistence type="predicted"/>
<gene>
    <name evidence="2" type="ORF">KC675_04625</name>
</gene>
<protein>
    <submittedName>
        <fullName evidence="2">Transglutaminase domain-containing protein</fullName>
    </submittedName>
</protein>
<dbReference type="AlphaFoldDB" id="A0A955I9U3"/>
<keyword evidence="1" id="KW-0812">Transmembrane</keyword>
<name>A0A955I9U3_9BACT</name>
<dbReference type="SUPFAM" id="SSF54001">
    <property type="entry name" value="Cysteine proteinases"/>
    <property type="match status" value="1"/>
</dbReference>
<evidence type="ECO:0000256" key="1">
    <source>
        <dbReference type="SAM" id="Phobius"/>
    </source>
</evidence>
<dbReference type="InterPro" id="IPR038765">
    <property type="entry name" value="Papain-like_cys_pep_sf"/>
</dbReference>
<reference evidence="2" key="2">
    <citation type="journal article" date="2021" name="Microbiome">
        <title>Successional dynamics and alternative stable states in a saline activated sludge microbial community over 9 years.</title>
        <authorList>
            <person name="Wang Y."/>
            <person name="Ye J."/>
            <person name="Ju F."/>
            <person name="Liu L."/>
            <person name="Boyd J.A."/>
            <person name="Deng Y."/>
            <person name="Parks D.H."/>
            <person name="Jiang X."/>
            <person name="Yin X."/>
            <person name="Woodcroft B.J."/>
            <person name="Tyson G.W."/>
            <person name="Hugenholtz P."/>
            <person name="Polz M.F."/>
            <person name="Zhang T."/>
        </authorList>
    </citation>
    <scope>NUCLEOTIDE SEQUENCE</scope>
    <source>
        <strain evidence="2">HKST-UBA15</strain>
    </source>
</reference>
<feature type="transmembrane region" description="Helical" evidence="1">
    <location>
        <begin position="470"/>
        <end position="491"/>
    </location>
</feature>
<comment type="caution">
    <text evidence="2">The sequence shown here is derived from an EMBL/GenBank/DDBJ whole genome shotgun (WGS) entry which is preliminary data.</text>
</comment>
<accession>A0A955I9U3</accession>
<evidence type="ECO:0000313" key="2">
    <source>
        <dbReference type="EMBL" id="MCA9380436.1"/>
    </source>
</evidence>
<organism evidence="2 3">
    <name type="scientific">Candidatus Dojkabacteria bacterium</name>
    <dbReference type="NCBI Taxonomy" id="2099670"/>
    <lineage>
        <taxon>Bacteria</taxon>
        <taxon>Candidatus Dojkabacteria</taxon>
    </lineage>
</organism>